<protein>
    <submittedName>
        <fullName evidence="6">DUF2207 domain-containing protein</fullName>
    </submittedName>
</protein>
<evidence type="ECO:0000313" key="6">
    <source>
        <dbReference type="EMBL" id="XBX82815.1"/>
    </source>
</evidence>
<reference evidence="6" key="1">
    <citation type="submission" date="2024-05" db="EMBL/GenBank/DDBJ databases">
        <authorList>
            <person name="Yu L."/>
        </authorList>
    </citation>
    <scope>NUCLEOTIDE SEQUENCE</scope>
    <source>
        <strain evidence="6">G08B096</strain>
    </source>
</reference>
<evidence type="ECO:0000259" key="4">
    <source>
        <dbReference type="Pfam" id="PF09972"/>
    </source>
</evidence>
<dbReference type="InterPro" id="IPR018702">
    <property type="entry name" value="DUF2207"/>
</dbReference>
<feature type="signal peptide" evidence="3">
    <location>
        <begin position="1"/>
        <end position="29"/>
    </location>
</feature>
<feature type="domain" description="DUF2207" evidence="4">
    <location>
        <begin position="70"/>
        <end position="241"/>
    </location>
</feature>
<organism evidence="6">
    <name type="scientific">Agromyces sp. G08B096</name>
    <dbReference type="NCBI Taxonomy" id="3156399"/>
    <lineage>
        <taxon>Bacteria</taxon>
        <taxon>Bacillati</taxon>
        <taxon>Actinomycetota</taxon>
        <taxon>Actinomycetes</taxon>
        <taxon>Micrococcales</taxon>
        <taxon>Microbacteriaceae</taxon>
        <taxon>Agromyces</taxon>
    </lineage>
</organism>
<evidence type="ECO:0000256" key="2">
    <source>
        <dbReference type="SAM" id="Phobius"/>
    </source>
</evidence>
<feature type="transmembrane region" description="Helical" evidence="2">
    <location>
        <begin position="428"/>
        <end position="451"/>
    </location>
</feature>
<proteinExistence type="predicted"/>
<dbReference type="EMBL" id="CP158374">
    <property type="protein sequence ID" value="XBX82815.1"/>
    <property type="molecule type" value="Genomic_DNA"/>
</dbReference>
<dbReference type="Pfam" id="PF20990">
    <property type="entry name" value="DUF2207_C"/>
    <property type="match status" value="1"/>
</dbReference>
<evidence type="ECO:0000256" key="3">
    <source>
        <dbReference type="SAM" id="SignalP"/>
    </source>
</evidence>
<keyword evidence="2" id="KW-0472">Membrane</keyword>
<keyword evidence="3" id="KW-0732">Signal</keyword>
<feature type="chain" id="PRO_5043862810" evidence="3">
    <location>
        <begin position="30"/>
        <end position="620"/>
    </location>
</feature>
<name>A0AAU7W866_9MICO</name>
<feature type="transmembrane region" description="Helical" evidence="2">
    <location>
        <begin position="258"/>
        <end position="278"/>
    </location>
</feature>
<feature type="domain" description="Predicted membrane protein YciQ-like C-terminal" evidence="5">
    <location>
        <begin position="294"/>
        <end position="554"/>
    </location>
</feature>
<dbReference type="AlphaFoldDB" id="A0AAU7W866"/>
<feature type="compositionally biased region" description="Gly residues" evidence="1">
    <location>
        <begin position="601"/>
        <end position="620"/>
    </location>
</feature>
<dbReference type="InterPro" id="IPR048389">
    <property type="entry name" value="YciQ-like_C"/>
</dbReference>
<accession>A0AAU7W866</accession>
<sequence>MSATRAAALLLTAALLSGASAATASPAVAAPAAATAAPVAAAVPADVDDFSFDSFTGEYTLGRDAEGRSTLTTVETLVARFPETDQNRGIRRSLVDTYDGHPTGLDVVSVTDETGAPRPYEEDSEDGVVTLTIAADDYVHGAQTYVITYTQHDVTRFFADTDADEFYWDVNGTDWAQPFARVTADVQLADGLAEHATGAVDAASGAAGADGPATIAETDDGWRFEATALGPGENLTFAIGFEPGTFTPRPDGFTAMPFPALSAGGALLALLAAAWAGVVRRRRLRDAPGRPVIVPEYLPPKGVGVLLASVIGKHTTHAIPAEILQLAVLGRVRVVEVEKSGWLSSKPAFELEYVDERDRRTRGLRDVPPTADDVEALHALFGATLTPGERRELGSSDQKAAKRLHELVVAVARRATSDGYRRKLPGGLIAGVLAAATAAFAAAFVFAVVSFDQAVGGFWPLATLIVAGLAFVAAIVLVAKVPLESKGAELRDHLAGLELYIRLAEKDRLAYLQSPQGALREPVAAGDPEQVLQLNERLLPWAVLLGQEKAWTAELGRAYERLGRQPDWYTGQHAFNAAVFASAIGGMSQSVTSTYSAASGGSAGGASSGGGGGGGGGGGV</sequence>
<feature type="region of interest" description="Disordered" evidence="1">
    <location>
        <begin position="595"/>
        <end position="620"/>
    </location>
</feature>
<evidence type="ECO:0000256" key="1">
    <source>
        <dbReference type="SAM" id="MobiDB-lite"/>
    </source>
</evidence>
<gene>
    <name evidence="6" type="ORF">ABIQ69_02530</name>
</gene>
<keyword evidence="2" id="KW-0812">Transmembrane</keyword>
<evidence type="ECO:0000259" key="5">
    <source>
        <dbReference type="Pfam" id="PF20990"/>
    </source>
</evidence>
<keyword evidence="2" id="KW-1133">Transmembrane helix</keyword>
<feature type="transmembrane region" description="Helical" evidence="2">
    <location>
        <begin position="457"/>
        <end position="479"/>
    </location>
</feature>
<dbReference type="RefSeq" id="WP_350348831.1">
    <property type="nucleotide sequence ID" value="NZ_CP158374.1"/>
</dbReference>
<dbReference type="Pfam" id="PF09972">
    <property type="entry name" value="DUF2207"/>
    <property type="match status" value="1"/>
</dbReference>